<dbReference type="InterPro" id="IPR006829">
    <property type="entry name" value="LXG_dom"/>
</dbReference>
<organism evidence="4 6">
    <name type="scientific">Mediterraneibacter gnavus</name>
    <name type="common">Ruminococcus gnavus</name>
    <dbReference type="NCBI Taxonomy" id="33038"/>
    <lineage>
        <taxon>Bacteria</taxon>
        <taxon>Bacillati</taxon>
        <taxon>Bacillota</taxon>
        <taxon>Clostridia</taxon>
        <taxon>Lachnospirales</taxon>
        <taxon>Lachnospiraceae</taxon>
        <taxon>Mediterraneibacter</taxon>
    </lineage>
</organism>
<gene>
    <name evidence="4" type="ORF">CDL23_06785</name>
    <name evidence="3" type="ORF">CDL26_10300</name>
</gene>
<comment type="similarity">
    <text evidence="1">In the N-terminal section; belongs to the LXG family.</text>
</comment>
<name>A0A2N5PLK3_MEDGN</name>
<evidence type="ECO:0000259" key="2">
    <source>
        <dbReference type="PROSITE" id="PS51756"/>
    </source>
</evidence>
<proteinExistence type="inferred from homology"/>
<dbReference type="Proteomes" id="UP000235093">
    <property type="component" value="Unassembled WGS sequence"/>
</dbReference>
<accession>A0A2N5PLK3</accession>
<dbReference type="Proteomes" id="UP000234891">
    <property type="component" value="Unassembled WGS sequence"/>
</dbReference>
<evidence type="ECO:0000313" key="6">
    <source>
        <dbReference type="Proteomes" id="UP000235093"/>
    </source>
</evidence>
<evidence type="ECO:0000313" key="5">
    <source>
        <dbReference type="Proteomes" id="UP000234891"/>
    </source>
</evidence>
<evidence type="ECO:0000313" key="4">
    <source>
        <dbReference type="EMBL" id="PLT76019.1"/>
    </source>
</evidence>
<reference evidence="5 6" key="1">
    <citation type="journal article" date="2017" name="Genome Med.">
        <title>A novel Ruminococcus gnavus clade enriched in inflammatory bowel disease patients.</title>
        <authorList>
            <person name="Hall A.B."/>
            <person name="Yassour M."/>
            <person name="Sauk J."/>
            <person name="Garner A."/>
            <person name="Jiang X."/>
            <person name="Arthur T."/>
            <person name="Lagoudas G.K."/>
            <person name="Vatanen T."/>
            <person name="Fornelos N."/>
            <person name="Wilson R."/>
            <person name="Bertha M."/>
            <person name="Cohen M."/>
            <person name="Garber J."/>
            <person name="Khalili H."/>
            <person name="Gevers D."/>
            <person name="Ananthakrishnan A.N."/>
            <person name="Kugathasan S."/>
            <person name="Lander E.S."/>
            <person name="Blainey P."/>
            <person name="Vlamakis H."/>
            <person name="Xavier R.J."/>
            <person name="Huttenhower C."/>
        </authorList>
    </citation>
    <scope>NUCLEOTIDE SEQUENCE [LARGE SCALE GENOMIC DNA]</scope>
    <source>
        <strain evidence="3 5">RJX1124</strain>
        <strain evidence="4 6">RJX1125</strain>
    </source>
</reference>
<feature type="domain" description="LXG" evidence="2">
    <location>
        <begin position="1"/>
        <end position="231"/>
    </location>
</feature>
<evidence type="ECO:0000256" key="1">
    <source>
        <dbReference type="ARBA" id="ARBA00034117"/>
    </source>
</evidence>
<dbReference type="PROSITE" id="PS51756">
    <property type="entry name" value="LXG"/>
    <property type="match status" value="1"/>
</dbReference>
<sequence>MGYHVKIEELLEVQSQMLNQLSEWGAQLETVYQALETIVVTPCIQGETGKSIQNYIQEVHIPVIGSLQQLLTEFQVRLSVYAEGYYGIDSSYEAEIPQEILEEQQQVLENGREDFENLREEINSVISSVSDIVSVVQPSGLSLVLSYQLLESRVKTLNSDIGDYEETHQNDTQNMDSMLESIRSILIARTGSPAISVTNYQAGSIAMLPSYQRLQMGYEASGNFVAQNIAQYEAAMKKFEDKMNDKLADDRKAEGLKQLLAGIVSVTVGTALIFATAGAAAPIVFGAAVVGGTSTLYGLSNATEGMNNISLGFSGDGFTVAENPIRDTLFAGNPELYYTIGNASTMISAMALPMSGILKGATGATKFKAIAVDGGRILIGNVAEDKVYDVIYQSTDSRILAMLGSNVVEGILSGKPANSSVSEIGDVARKTHIEEIGHRIQSERESFTSLRDLMSPEEVARYNKYWINVAENISNEALDYHITYIKSGGIRKPGGGKYQPSKVSATVDLNNGNIYFGYNGSNKFNPSKIEIHPDLQERIDFTKKLAEKTEGNRFAYKSSFEIWNVENCAEVHSVNNALQNGASLDNIFINTKVFRNGEYAPPCKNCEITFKGINMSKGS</sequence>
<dbReference type="AlphaFoldDB" id="A0A2N5PLK3"/>
<dbReference type="Pfam" id="PF04740">
    <property type="entry name" value="LXG"/>
    <property type="match status" value="1"/>
</dbReference>
<comment type="caution">
    <text evidence="4">The sequence shown here is derived from an EMBL/GenBank/DDBJ whole genome shotgun (WGS) entry which is preliminary data.</text>
</comment>
<dbReference type="EMBL" id="NIHS01000016">
    <property type="protein sequence ID" value="PLT72068.1"/>
    <property type="molecule type" value="Genomic_DNA"/>
</dbReference>
<dbReference type="EMBL" id="NIHT01000008">
    <property type="protein sequence ID" value="PLT76019.1"/>
    <property type="molecule type" value="Genomic_DNA"/>
</dbReference>
<dbReference type="RefSeq" id="WP_101870883.1">
    <property type="nucleotide sequence ID" value="NZ_JAQMLH010000050.1"/>
</dbReference>
<protein>
    <recommendedName>
        <fullName evidence="2">LXG domain-containing protein</fullName>
    </recommendedName>
</protein>
<evidence type="ECO:0000313" key="3">
    <source>
        <dbReference type="EMBL" id="PLT72068.1"/>
    </source>
</evidence>